<reference evidence="1" key="1">
    <citation type="journal article" date="2020" name="Nature">
        <title>Giant virus diversity and host interactions through global metagenomics.</title>
        <authorList>
            <person name="Schulz F."/>
            <person name="Roux S."/>
            <person name="Paez-Espino D."/>
            <person name="Jungbluth S."/>
            <person name="Walsh D.A."/>
            <person name="Denef V.J."/>
            <person name="McMahon K.D."/>
            <person name="Konstantinidis K.T."/>
            <person name="Eloe-Fadrosh E.A."/>
            <person name="Kyrpides N.C."/>
            <person name="Woyke T."/>
        </authorList>
    </citation>
    <scope>NUCLEOTIDE SEQUENCE</scope>
    <source>
        <strain evidence="1">GVMAG-S-1101164-67</strain>
    </source>
</reference>
<accession>A0A6C0JXF2</accession>
<sequence length="163" mass="18793">MNAEDKLNLKKLLDNSDCENNTDNIRKLKHSIRIRDDIRTLELLKRNERSLMATDPAAFLELCQNKALFLFSSYNDIFNKVLKDELDLDIMAKVLQVLKLIEDGQVDQHEGSVLVGKLLKELYVDSALRRGENLDKEYASQKVEPNLGKPISWKEYKQLNVSS</sequence>
<proteinExistence type="predicted"/>
<dbReference type="EMBL" id="MN740749">
    <property type="protein sequence ID" value="QHU10063.1"/>
    <property type="molecule type" value="Genomic_DNA"/>
</dbReference>
<organism evidence="1">
    <name type="scientific">viral metagenome</name>
    <dbReference type="NCBI Taxonomy" id="1070528"/>
    <lineage>
        <taxon>unclassified sequences</taxon>
        <taxon>metagenomes</taxon>
        <taxon>organismal metagenomes</taxon>
    </lineage>
</organism>
<name>A0A6C0JXF2_9ZZZZ</name>
<dbReference type="AlphaFoldDB" id="A0A6C0JXF2"/>
<evidence type="ECO:0000313" key="1">
    <source>
        <dbReference type="EMBL" id="QHU10063.1"/>
    </source>
</evidence>
<protein>
    <submittedName>
        <fullName evidence="1">Uncharacterized protein</fullName>
    </submittedName>
</protein>